<dbReference type="Pfam" id="PF00664">
    <property type="entry name" value="ABC_membrane"/>
    <property type="match status" value="1"/>
</dbReference>
<keyword evidence="4 10" id="KW-0067">ATP-binding</keyword>
<comment type="subcellular location">
    <subcellularLocation>
        <location evidence="1">Cell membrane</location>
        <topology evidence="1">Multi-pass membrane protein</topology>
    </subcellularLocation>
</comment>
<dbReference type="InterPro" id="IPR036640">
    <property type="entry name" value="ABC1_TM_sf"/>
</dbReference>
<dbReference type="InterPro" id="IPR039421">
    <property type="entry name" value="Type_1_exporter"/>
</dbReference>
<evidence type="ECO:0000256" key="2">
    <source>
        <dbReference type="ARBA" id="ARBA00022692"/>
    </source>
</evidence>
<dbReference type="PROSITE" id="PS00211">
    <property type="entry name" value="ABC_TRANSPORTER_1"/>
    <property type="match status" value="1"/>
</dbReference>
<dbReference type="InterPro" id="IPR027417">
    <property type="entry name" value="P-loop_NTPase"/>
</dbReference>
<gene>
    <name evidence="10" type="ORF">H6G94_31350</name>
</gene>
<dbReference type="Gene3D" id="1.20.1560.10">
    <property type="entry name" value="ABC transporter type 1, transmembrane domain"/>
    <property type="match status" value="1"/>
</dbReference>
<dbReference type="InterPro" id="IPR003593">
    <property type="entry name" value="AAA+_ATPase"/>
</dbReference>
<feature type="transmembrane region" description="Helical" evidence="7">
    <location>
        <begin position="34"/>
        <end position="55"/>
    </location>
</feature>
<keyword evidence="5 7" id="KW-1133">Transmembrane helix</keyword>
<evidence type="ECO:0000259" key="9">
    <source>
        <dbReference type="PROSITE" id="PS50929"/>
    </source>
</evidence>
<dbReference type="GO" id="GO:0005524">
    <property type="term" value="F:ATP binding"/>
    <property type="evidence" value="ECO:0007669"/>
    <property type="project" value="UniProtKB-KW"/>
</dbReference>
<keyword evidence="11" id="KW-1185">Reference proteome</keyword>
<dbReference type="EMBL" id="JACJTC010000029">
    <property type="protein sequence ID" value="MBD2615697.1"/>
    <property type="molecule type" value="Genomic_DNA"/>
</dbReference>
<dbReference type="PANTHER" id="PTHR43394">
    <property type="entry name" value="ATP-DEPENDENT PERMEASE MDL1, MITOCHONDRIAL"/>
    <property type="match status" value="1"/>
</dbReference>
<name>A0ABR8HK16_NOSPU</name>
<feature type="transmembrane region" description="Helical" evidence="7">
    <location>
        <begin position="67"/>
        <end position="87"/>
    </location>
</feature>
<dbReference type="CDD" id="cd18565">
    <property type="entry name" value="ABC_6TM_exporter_like"/>
    <property type="match status" value="1"/>
</dbReference>
<dbReference type="InterPro" id="IPR011527">
    <property type="entry name" value="ABC1_TM_dom"/>
</dbReference>
<evidence type="ECO:0000313" key="10">
    <source>
        <dbReference type="EMBL" id="MBD2615697.1"/>
    </source>
</evidence>
<evidence type="ECO:0000256" key="3">
    <source>
        <dbReference type="ARBA" id="ARBA00022741"/>
    </source>
</evidence>
<dbReference type="Proteomes" id="UP000606396">
    <property type="component" value="Unassembled WGS sequence"/>
</dbReference>
<keyword evidence="6 7" id="KW-0472">Membrane</keyword>
<feature type="transmembrane region" description="Helical" evidence="7">
    <location>
        <begin position="291"/>
        <end position="311"/>
    </location>
</feature>
<keyword evidence="3" id="KW-0547">Nucleotide-binding</keyword>
<comment type="caution">
    <text evidence="10">The sequence shown here is derived from an EMBL/GenBank/DDBJ whole genome shotgun (WGS) entry which is preliminary data.</text>
</comment>
<feature type="transmembrane region" description="Helical" evidence="7">
    <location>
        <begin position="254"/>
        <end position="279"/>
    </location>
</feature>
<accession>A0ABR8HK16</accession>
<feature type="domain" description="ABC transmembrane type-1" evidence="9">
    <location>
        <begin position="29"/>
        <end position="320"/>
    </location>
</feature>
<dbReference type="InterPro" id="IPR003439">
    <property type="entry name" value="ABC_transporter-like_ATP-bd"/>
</dbReference>
<dbReference type="SMART" id="SM00382">
    <property type="entry name" value="AAA"/>
    <property type="match status" value="1"/>
</dbReference>
<dbReference type="Gene3D" id="3.40.50.300">
    <property type="entry name" value="P-loop containing nucleotide triphosphate hydrolases"/>
    <property type="match status" value="1"/>
</dbReference>
<dbReference type="PROSITE" id="PS50929">
    <property type="entry name" value="ABC_TM1F"/>
    <property type="match status" value="1"/>
</dbReference>
<dbReference type="PANTHER" id="PTHR43394:SF1">
    <property type="entry name" value="ATP-BINDING CASSETTE SUB-FAMILY B MEMBER 10, MITOCHONDRIAL"/>
    <property type="match status" value="1"/>
</dbReference>
<evidence type="ECO:0000256" key="1">
    <source>
        <dbReference type="ARBA" id="ARBA00004651"/>
    </source>
</evidence>
<organism evidence="10 11">
    <name type="scientific">Nostoc punctiforme FACHB-252</name>
    <dbReference type="NCBI Taxonomy" id="1357509"/>
    <lineage>
        <taxon>Bacteria</taxon>
        <taxon>Bacillati</taxon>
        <taxon>Cyanobacteriota</taxon>
        <taxon>Cyanophyceae</taxon>
        <taxon>Nostocales</taxon>
        <taxon>Nostocaceae</taxon>
        <taxon>Nostoc</taxon>
    </lineage>
</organism>
<dbReference type="SUPFAM" id="SSF90123">
    <property type="entry name" value="ABC transporter transmembrane region"/>
    <property type="match status" value="1"/>
</dbReference>
<sequence length="593" mass="66018">MTSSSIYKTHPLLRLLHYAKNYRTQVWNAVTFTILNKIFDLAPSYLIGIAVDIVVKKENSLIAKMGITNIIGQLAILSLLTLIIWSLESLSEFIYARLWRNLAQTMQHELRIDAYSHLQELELSYFEERSTGTLLSILNDDINQLERFLDSGAASILQFLTTILAVGGSFLFIAPNIAPFAILPTPFIFWGSLAFQKRLAPRYADVRDKAGFINSRLANNLSGIATIKSFTAEIYERERVLSESEAYRRSNGKAIALSAAFYPAIRLVVVIGFIATLFFGGLAVANNQLSVGTYGFMVFIVQRLLWPFASLSNIMDQYQRAMASTRRVMGLLHTPITIPTGEHPLPLKMVRGEVHLNKITFAYNGCTNVLKDLSLHILPGANIGIVGATGSGKSTLVKLLLRFYEIQSGQILIDGIDIRELQLLELRRCIGWVSQDVFLFHGTVGENIAYGSFDATESEIIHAAKLGQAHEFIMQLPLQYDTIVGERGQKLSGGQRQRIAIARAILKDPPILILDEATSAVDNETEAAIQKSLAMITQNRTTIAIAHRLSTIRHSHCIYVMDDGQIVEQGKHEQLLANDGIYASLWRVQSGIH</sequence>
<evidence type="ECO:0000259" key="8">
    <source>
        <dbReference type="PROSITE" id="PS50893"/>
    </source>
</evidence>
<proteinExistence type="predicted"/>
<keyword evidence="2 7" id="KW-0812">Transmembrane</keyword>
<feature type="domain" description="ABC transporter" evidence="8">
    <location>
        <begin position="354"/>
        <end position="588"/>
    </location>
</feature>
<reference evidence="10 11" key="1">
    <citation type="journal article" date="2020" name="ISME J.">
        <title>Comparative genomics reveals insights into cyanobacterial evolution and habitat adaptation.</title>
        <authorList>
            <person name="Chen M.Y."/>
            <person name="Teng W.K."/>
            <person name="Zhao L."/>
            <person name="Hu C.X."/>
            <person name="Zhou Y.K."/>
            <person name="Han B.P."/>
            <person name="Song L.R."/>
            <person name="Shu W.S."/>
        </authorList>
    </citation>
    <scope>NUCLEOTIDE SEQUENCE [LARGE SCALE GENOMIC DNA]</scope>
    <source>
        <strain evidence="10 11">FACHB-252</strain>
    </source>
</reference>
<dbReference type="PROSITE" id="PS50893">
    <property type="entry name" value="ABC_TRANSPORTER_2"/>
    <property type="match status" value="1"/>
</dbReference>
<evidence type="ECO:0000256" key="4">
    <source>
        <dbReference type="ARBA" id="ARBA00022840"/>
    </source>
</evidence>
<protein>
    <submittedName>
        <fullName evidence="10">ABC transporter ATP-binding protein</fullName>
    </submittedName>
</protein>
<dbReference type="InterPro" id="IPR017871">
    <property type="entry name" value="ABC_transporter-like_CS"/>
</dbReference>
<dbReference type="Pfam" id="PF00005">
    <property type="entry name" value="ABC_tran"/>
    <property type="match status" value="1"/>
</dbReference>
<dbReference type="SUPFAM" id="SSF52540">
    <property type="entry name" value="P-loop containing nucleoside triphosphate hydrolases"/>
    <property type="match status" value="1"/>
</dbReference>
<evidence type="ECO:0000313" key="11">
    <source>
        <dbReference type="Proteomes" id="UP000606396"/>
    </source>
</evidence>
<evidence type="ECO:0000256" key="7">
    <source>
        <dbReference type="SAM" id="Phobius"/>
    </source>
</evidence>
<feature type="transmembrane region" description="Helical" evidence="7">
    <location>
        <begin position="153"/>
        <end position="174"/>
    </location>
</feature>
<evidence type="ECO:0000256" key="5">
    <source>
        <dbReference type="ARBA" id="ARBA00022989"/>
    </source>
</evidence>
<dbReference type="RefSeq" id="WP_185564502.1">
    <property type="nucleotide sequence ID" value="NZ_JACJTC010000029.1"/>
</dbReference>
<evidence type="ECO:0000256" key="6">
    <source>
        <dbReference type="ARBA" id="ARBA00023136"/>
    </source>
</evidence>